<evidence type="ECO:0000313" key="9">
    <source>
        <dbReference type="Proteomes" id="UP000717328"/>
    </source>
</evidence>
<sequence>MPTCIVCNSRKFRNKEALHQHLNTSGADHPSCTICFPHRRFISEQAKEEHDAARHPQSYPCVQCDRTFREQFALEDHYRGSKAHPNCVKCGHGFIDIQARDEHHRDQHPQVACGTCHGVLVYQSDLQAHFNASPAHPKCTLCKTGFIDAAALQRHAVDPEAHFFCKKCDSVFTTHLESTTHEKEAHALDEINRQVAAIYLDGVVVDDMEPEEHTIQRATPPATAINAPLQAPSATVSTQPRFGANNQRNDSRHTQVQQNNRPITPRAETPMLGFRTLTNRVHRRLPIPALLQLPLFPESS</sequence>
<feature type="region of interest" description="Disordered" evidence="6">
    <location>
        <begin position="231"/>
        <end position="268"/>
    </location>
</feature>
<feature type="compositionally biased region" description="Polar residues" evidence="6">
    <location>
        <begin position="232"/>
        <end position="262"/>
    </location>
</feature>
<dbReference type="SMART" id="SM00355">
    <property type="entry name" value="ZnF_C2H2"/>
    <property type="match status" value="7"/>
</dbReference>
<dbReference type="PANTHER" id="PTHR24409">
    <property type="entry name" value="ZINC FINGER PROTEIN 142"/>
    <property type="match status" value="1"/>
</dbReference>
<comment type="caution">
    <text evidence="8">The sequence shown here is derived from an EMBL/GenBank/DDBJ whole genome shotgun (WGS) entry which is preliminary data.</text>
</comment>
<protein>
    <recommendedName>
        <fullName evidence="7">C2H2-type domain-containing protein</fullName>
    </recommendedName>
</protein>
<keyword evidence="3 5" id="KW-0863">Zinc-finger</keyword>
<reference evidence="8" key="2">
    <citation type="submission" date="2021-10" db="EMBL/GenBank/DDBJ databases">
        <title>Phylogenomics reveals ancestral predisposition of the termite-cultivated fungus Termitomyces towards a domesticated lifestyle.</title>
        <authorList>
            <person name="Auxier B."/>
            <person name="Grum-Grzhimaylo A."/>
            <person name="Cardenas M.E."/>
            <person name="Lodge J.D."/>
            <person name="Laessoe T."/>
            <person name="Pedersen O."/>
            <person name="Smith M.E."/>
            <person name="Kuyper T.W."/>
            <person name="Franco-Molano E.A."/>
            <person name="Baroni T.J."/>
            <person name="Aanen D.K."/>
        </authorList>
    </citation>
    <scope>NUCLEOTIDE SEQUENCE</scope>
    <source>
        <strain evidence="8">D49</strain>
    </source>
</reference>
<organism evidence="8 9">
    <name type="scientific">Sphagnurus paluster</name>
    <dbReference type="NCBI Taxonomy" id="117069"/>
    <lineage>
        <taxon>Eukaryota</taxon>
        <taxon>Fungi</taxon>
        <taxon>Dikarya</taxon>
        <taxon>Basidiomycota</taxon>
        <taxon>Agaricomycotina</taxon>
        <taxon>Agaricomycetes</taxon>
        <taxon>Agaricomycetidae</taxon>
        <taxon>Agaricales</taxon>
        <taxon>Tricholomatineae</taxon>
        <taxon>Lyophyllaceae</taxon>
        <taxon>Sphagnurus</taxon>
    </lineage>
</organism>
<dbReference type="GO" id="GO:0005634">
    <property type="term" value="C:nucleus"/>
    <property type="evidence" value="ECO:0007669"/>
    <property type="project" value="TreeGrafter"/>
</dbReference>
<dbReference type="PANTHER" id="PTHR24409:SF295">
    <property type="entry name" value="AZ2-RELATED"/>
    <property type="match status" value="1"/>
</dbReference>
<evidence type="ECO:0000259" key="7">
    <source>
        <dbReference type="PROSITE" id="PS50157"/>
    </source>
</evidence>
<evidence type="ECO:0000313" key="8">
    <source>
        <dbReference type="EMBL" id="KAG5652501.1"/>
    </source>
</evidence>
<evidence type="ECO:0000256" key="3">
    <source>
        <dbReference type="ARBA" id="ARBA00022771"/>
    </source>
</evidence>
<accession>A0A9P7KME5</accession>
<dbReference type="PROSITE" id="PS50157">
    <property type="entry name" value="ZINC_FINGER_C2H2_2"/>
    <property type="match status" value="1"/>
</dbReference>
<dbReference type="EMBL" id="JABCKI010000122">
    <property type="protein sequence ID" value="KAG5652501.1"/>
    <property type="molecule type" value="Genomic_DNA"/>
</dbReference>
<keyword evidence="9" id="KW-1185">Reference proteome</keyword>
<dbReference type="OrthoDB" id="6105938at2759"/>
<reference evidence="8" key="1">
    <citation type="submission" date="2021-02" db="EMBL/GenBank/DDBJ databases">
        <authorList>
            <person name="Nieuwenhuis M."/>
            <person name="Van De Peppel L.J.J."/>
        </authorList>
    </citation>
    <scope>NUCLEOTIDE SEQUENCE</scope>
    <source>
        <strain evidence="8">D49</strain>
    </source>
</reference>
<evidence type="ECO:0000256" key="4">
    <source>
        <dbReference type="ARBA" id="ARBA00022833"/>
    </source>
</evidence>
<dbReference type="GO" id="GO:0008270">
    <property type="term" value="F:zinc ion binding"/>
    <property type="evidence" value="ECO:0007669"/>
    <property type="project" value="UniProtKB-KW"/>
</dbReference>
<dbReference type="GO" id="GO:0000977">
    <property type="term" value="F:RNA polymerase II transcription regulatory region sequence-specific DNA binding"/>
    <property type="evidence" value="ECO:0007669"/>
    <property type="project" value="TreeGrafter"/>
</dbReference>
<dbReference type="InterPro" id="IPR013087">
    <property type="entry name" value="Znf_C2H2_type"/>
</dbReference>
<proteinExistence type="predicted"/>
<evidence type="ECO:0000256" key="6">
    <source>
        <dbReference type="SAM" id="MobiDB-lite"/>
    </source>
</evidence>
<dbReference type="PROSITE" id="PS00028">
    <property type="entry name" value="ZINC_FINGER_C2H2_1"/>
    <property type="match status" value="2"/>
</dbReference>
<keyword evidence="2" id="KW-0677">Repeat</keyword>
<dbReference type="Proteomes" id="UP000717328">
    <property type="component" value="Unassembled WGS sequence"/>
</dbReference>
<keyword evidence="4" id="KW-0862">Zinc</keyword>
<dbReference type="GO" id="GO:0000981">
    <property type="term" value="F:DNA-binding transcription factor activity, RNA polymerase II-specific"/>
    <property type="evidence" value="ECO:0007669"/>
    <property type="project" value="TreeGrafter"/>
</dbReference>
<evidence type="ECO:0000256" key="2">
    <source>
        <dbReference type="ARBA" id="ARBA00022737"/>
    </source>
</evidence>
<evidence type="ECO:0000256" key="1">
    <source>
        <dbReference type="ARBA" id="ARBA00022723"/>
    </source>
</evidence>
<feature type="domain" description="C2H2-type" evidence="7">
    <location>
        <begin position="59"/>
        <end position="84"/>
    </location>
</feature>
<name>A0A9P7KME5_9AGAR</name>
<dbReference type="AlphaFoldDB" id="A0A9P7KME5"/>
<keyword evidence="1" id="KW-0479">Metal-binding</keyword>
<evidence type="ECO:0000256" key="5">
    <source>
        <dbReference type="PROSITE-ProRule" id="PRU00042"/>
    </source>
</evidence>
<gene>
    <name evidence="8" type="ORF">H0H81_004814</name>
</gene>